<sequence length="62" mass="6995">MCTPAHLDFVAYPTYGRMKFAQAKVSVTLSIESSMSTNFRNKLEELTCKEFHRHVGKSPLCG</sequence>
<dbReference type="EMBL" id="CP034206">
    <property type="protein sequence ID" value="QBZ58509.1"/>
    <property type="molecule type" value="Genomic_DNA"/>
</dbReference>
<name>A0A4P7N7T3_PYROR</name>
<dbReference type="Proteomes" id="UP000294847">
    <property type="component" value="Chromosome 3"/>
</dbReference>
<gene>
    <name evidence="1" type="ORF">PoMZ_03462</name>
</gene>
<evidence type="ECO:0000313" key="2">
    <source>
        <dbReference type="Proteomes" id="UP000294847"/>
    </source>
</evidence>
<evidence type="ECO:0000313" key="1">
    <source>
        <dbReference type="EMBL" id="QBZ58509.1"/>
    </source>
</evidence>
<organism evidence="1 2">
    <name type="scientific">Pyricularia oryzae</name>
    <name type="common">Rice blast fungus</name>
    <name type="synonym">Magnaporthe oryzae</name>
    <dbReference type="NCBI Taxonomy" id="318829"/>
    <lineage>
        <taxon>Eukaryota</taxon>
        <taxon>Fungi</taxon>
        <taxon>Dikarya</taxon>
        <taxon>Ascomycota</taxon>
        <taxon>Pezizomycotina</taxon>
        <taxon>Sordariomycetes</taxon>
        <taxon>Sordariomycetidae</taxon>
        <taxon>Magnaporthales</taxon>
        <taxon>Pyriculariaceae</taxon>
        <taxon>Pyricularia</taxon>
    </lineage>
</organism>
<accession>A0A4P7N7T3</accession>
<proteinExistence type="predicted"/>
<reference evidence="1 2" key="1">
    <citation type="journal article" date="2019" name="Mol. Biol. Evol.">
        <title>Blast fungal genomes show frequent chromosomal changes, gene gains and losses, and effector gene turnover.</title>
        <authorList>
            <person name="Gomez Luciano L.B."/>
            <person name="Jason Tsai I."/>
            <person name="Chuma I."/>
            <person name="Tosa Y."/>
            <person name="Chen Y.H."/>
            <person name="Li J.Y."/>
            <person name="Li M.Y."/>
            <person name="Jade Lu M.Y."/>
            <person name="Nakayashiki H."/>
            <person name="Li W.H."/>
        </authorList>
    </citation>
    <scope>NUCLEOTIDE SEQUENCE [LARGE SCALE GENOMIC DNA]</scope>
    <source>
        <strain evidence="1">MZ5-1-6</strain>
    </source>
</reference>
<dbReference type="AlphaFoldDB" id="A0A4P7N7T3"/>
<protein>
    <submittedName>
        <fullName evidence="1">Uncharacterized protein</fullName>
    </submittedName>
</protein>